<evidence type="ECO:0000259" key="3">
    <source>
        <dbReference type="Pfam" id="PF22181"/>
    </source>
</evidence>
<dbReference type="InterPro" id="IPR054028">
    <property type="entry name" value="TarS/TarP_linker"/>
</dbReference>
<protein>
    <submittedName>
        <fullName evidence="4">Glycosyltransferase</fullName>
    </submittedName>
</protein>
<feature type="domain" description="Glycosyltransferase 2-like" evidence="2">
    <location>
        <begin position="6"/>
        <end position="135"/>
    </location>
</feature>
<name>A0A6G9GY61_9ACTN</name>
<proteinExistence type="predicted"/>
<dbReference type="Proteomes" id="UP000501179">
    <property type="component" value="Chromosome"/>
</dbReference>
<feature type="domain" description="TarS/TarP linker" evidence="3">
    <location>
        <begin position="222"/>
        <end position="320"/>
    </location>
</feature>
<evidence type="ECO:0000313" key="4">
    <source>
        <dbReference type="EMBL" id="QIQ03165.1"/>
    </source>
</evidence>
<feature type="domain" description="TarS/TarP linker" evidence="3">
    <location>
        <begin position="712"/>
        <end position="816"/>
    </location>
</feature>
<dbReference type="EMBL" id="CP050177">
    <property type="protein sequence ID" value="QIQ03165.1"/>
    <property type="molecule type" value="Genomic_DNA"/>
</dbReference>
<evidence type="ECO:0000256" key="1">
    <source>
        <dbReference type="SAM" id="MobiDB-lite"/>
    </source>
</evidence>
<dbReference type="InterPro" id="IPR001173">
    <property type="entry name" value="Glyco_trans_2-like"/>
</dbReference>
<feature type="region of interest" description="Disordered" evidence="1">
    <location>
        <begin position="851"/>
        <end position="874"/>
    </location>
</feature>
<dbReference type="KEGG" id="slia:HA039_13260"/>
<dbReference type="PANTHER" id="PTHR22916">
    <property type="entry name" value="GLYCOSYLTRANSFERASE"/>
    <property type="match status" value="1"/>
</dbReference>
<keyword evidence="5" id="KW-1185">Reference proteome</keyword>
<gene>
    <name evidence="4" type="ORF">HA039_13260</name>
</gene>
<dbReference type="InterPro" id="IPR029044">
    <property type="entry name" value="Nucleotide-diphossugar_trans"/>
</dbReference>
<evidence type="ECO:0000259" key="2">
    <source>
        <dbReference type="Pfam" id="PF00535"/>
    </source>
</evidence>
<reference evidence="4 5" key="1">
    <citation type="submission" date="2020-03" db="EMBL/GenBank/DDBJ databases">
        <title>A novel species.</title>
        <authorList>
            <person name="Gao J."/>
        </authorList>
    </citation>
    <scope>NUCLEOTIDE SEQUENCE [LARGE SCALE GENOMIC DNA]</scope>
    <source>
        <strain evidence="4 5">QMT-12</strain>
    </source>
</reference>
<organism evidence="4 5">
    <name type="scientific">Streptomyces liangshanensis</name>
    <dbReference type="NCBI Taxonomy" id="2717324"/>
    <lineage>
        <taxon>Bacteria</taxon>
        <taxon>Bacillati</taxon>
        <taxon>Actinomycetota</taxon>
        <taxon>Actinomycetes</taxon>
        <taxon>Kitasatosporales</taxon>
        <taxon>Streptomycetaceae</taxon>
        <taxon>Streptomyces</taxon>
    </lineage>
</organism>
<feature type="compositionally biased region" description="Pro residues" evidence="1">
    <location>
        <begin position="979"/>
        <end position="988"/>
    </location>
</feature>
<accession>A0A6G9GY61</accession>
<sequence length="1032" mass="110963">MAVRVTVVVPTYNSGTVLEPLVGSLLRQTMPPEAFEVLFVDDGSTDDTPARLAALAAEHPNFRLTGIPNSGWPGRPRNVAIDLARGEYVQFVDHDDLLGDEALTRMYDLGRANGSDIVIGKVVSTFRSRGIPHALMSRTRASCTFETAPLHDSLTVHKMYRTAFLREQGIRFPVGHFVGEDLLFIVPAVFRAASVSVVGDYPCYYYLEREGGGHTTPDHLDPVSYAGNLRRIFDALGAETPPGPVRDKWLRRFWRADMVKYLSEPVFATYGPEARVALFGALREVAEEYLTEGVYEGLAGLERARAALVRTGRPDALLELTGRAAGLGADVRLTSVEWRRGRVRARFDARFVTGGTGPEAPRTPLAPLTPLTLVRRGERYLLDPSLTDGLVEPVDVTDDLKLFRADVSLRHRDTSVVWLLPREVSVSFEETPAHLDGDVLVRPVVHGTVAVDPARAAGGGPLDDGVWEVHVRLMGPGLDRYGRPRGGPEDLTLPAPAVLGGLETACHLDGGLALTVRPTDTAPAPRPPKVTVVVPTGGAEPAAVRDTLASLTAQTLPAAEFEVLQVPEAARPGGPGEPGTGEYLLYMRAGDRLAADALERLYGYGIAHDADIVVGRRAAKGRAVPRELFSRDRPRATFAKDPLADSLTADKLFHRAFLAEHGLRFPAAGVPLGEHAFTAEASLRAGRTAVLGGAVCYHSGPERDTPAVPYAALYGALRTLVGTVNGLTTPGGTRDRLHRRWLRVELLDPLMGRGFPERDEDDRRALCDAIRDVFLNSGDGGGDSGLSDTAIAALTAPRRVAVGLVTDNRLDDLVALVRWETSVVCRARLDEVSWQRDGALRTAFTAELRTADGPLGTTSPDEGDDDPPTLTSPGLSAALSARFARAPLTGGAAPGRASAVLVLRERAGGAEYRLATDATVHHADGTLTVAGSALLDPATAAGGAPLRDGAWDLYVRLTALGWTKTARLGSYRAPEVSATPPPPVPHPTTPDRRVTPYWTTPHRDLTLRVAPPPPTERAPGRLTRLIRRLRRG</sequence>
<feature type="region of interest" description="Disordered" evidence="1">
    <location>
        <begin position="973"/>
        <end position="996"/>
    </location>
</feature>
<dbReference type="Pfam" id="PF22181">
    <property type="entry name" value="TarS_linker"/>
    <property type="match status" value="2"/>
</dbReference>
<dbReference type="CDD" id="cd00761">
    <property type="entry name" value="Glyco_tranf_GTA_type"/>
    <property type="match status" value="1"/>
</dbReference>
<dbReference type="Pfam" id="PF00535">
    <property type="entry name" value="Glycos_transf_2"/>
    <property type="match status" value="1"/>
</dbReference>
<dbReference type="AlphaFoldDB" id="A0A6G9GY61"/>
<evidence type="ECO:0000313" key="5">
    <source>
        <dbReference type="Proteomes" id="UP000501179"/>
    </source>
</evidence>
<dbReference type="PANTHER" id="PTHR22916:SF3">
    <property type="entry name" value="UDP-GLCNAC:BETAGAL BETA-1,3-N-ACETYLGLUCOSAMINYLTRANSFERASE-LIKE PROTEIN 1"/>
    <property type="match status" value="1"/>
</dbReference>
<dbReference type="Gene3D" id="3.90.550.10">
    <property type="entry name" value="Spore Coat Polysaccharide Biosynthesis Protein SpsA, Chain A"/>
    <property type="match status" value="1"/>
</dbReference>
<dbReference type="SUPFAM" id="SSF53448">
    <property type="entry name" value="Nucleotide-diphospho-sugar transferases"/>
    <property type="match status" value="2"/>
</dbReference>
<dbReference type="GO" id="GO:0016758">
    <property type="term" value="F:hexosyltransferase activity"/>
    <property type="evidence" value="ECO:0007669"/>
    <property type="project" value="UniProtKB-ARBA"/>
</dbReference>
<dbReference type="RefSeq" id="WP_167028555.1">
    <property type="nucleotide sequence ID" value="NZ_CP050177.1"/>
</dbReference>
<keyword evidence="4" id="KW-0808">Transferase</keyword>